<evidence type="ECO:0000256" key="3">
    <source>
        <dbReference type="ARBA" id="ARBA00023002"/>
    </source>
</evidence>
<dbReference type="PANTHER" id="PTHR42986:SF1">
    <property type="entry name" value="BENZALDEHYDE DEHYDROGENASE YFMT"/>
    <property type="match status" value="1"/>
</dbReference>
<dbReference type="AlphaFoldDB" id="A0A0D2HYA8"/>
<dbReference type="Gene3D" id="3.40.605.10">
    <property type="entry name" value="Aldehyde Dehydrogenase, Chain A, domain 1"/>
    <property type="match status" value="1"/>
</dbReference>
<evidence type="ECO:0000256" key="1">
    <source>
        <dbReference type="ARBA" id="ARBA00009986"/>
    </source>
</evidence>
<dbReference type="SUPFAM" id="SSF53720">
    <property type="entry name" value="ALDH-like"/>
    <property type="match status" value="1"/>
</dbReference>
<dbReference type="GO" id="GO:0018485">
    <property type="term" value="F:salicylaldehyde dehydrogenase (NAD+) activity"/>
    <property type="evidence" value="ECO:0007669"/>
    <property type="project" value="UniProtKB-EC"/>
</dbReference>
<dbReference type="InterPro" id="IPR016161">
    <property type="entry name" value="Ald_DH/histidinol_DH"/>
</dbReference>
<dbReference type="PANTHER" id="PTHR42986">
    <property type="entry name" value="BENZALDEHYDE DEHYDROGENASE YFMT"/>
    <property type="match status" value="1"/>
</dbReference>
<evidence type="ECO:0000259" key="9">
    <source>
        <dbReference type="Pfam" id="PF00171"/>
    </source>
</evidence>
<dbReference type="STRING" id="1429043.X474_03965"/>
<dbReference type="InterPro" id="IPR016162">
    <property type="entry name" value="Ald_DH_N"/>
</dbReference>
<accession>A0A0D2HYA8</accession>
<keyword evidence="11" id="KW-1185">Reference proteome</keyword>
<name>A0A0D2HYA8_9BACT</name>
<evidence type="ECO:0000256" key="5">
    <source>
        <dbReference type="ARBA" id="ARBA00035632"/>
    </source>
</evidence>
<proteinExistence type="inferred from homology"/>
<dbReference type="PATRIC" id="fig|1429043.3.peg.843"/>
<dbReference type="InParanoid" id="A0A0D2HYA8"/>
<evidence type="ECO:0000256" key="7">
    <source>
        <dbReference type="ARBA" id="ARBA00066992"/>
    </source>
</evidence>
<comment type="pathway">
    <text evidence="5">Aromatic compound metabolism; naphthalene degradation.</text>
</comment>
<dbReference type="FunFam" id="3.40.605.10:FF:000007">
    <property type="entry name" value="NAD/NADP-dependent betaine aldehyde dehydrogenase"/>
    <property type="match status" value="1"/>
</dbReference>
<dbReference type="Pfam" id="PF00171">
    <property type="entry name" value="Aldedh"/>
    <property type="match status" value="1"/>
</dbReference>
<evidence type="ECO:0000313" key="10">
    <source>
        <dbReference type="EMBL" id="KIX15308.1"/>
    </source>
</evidence>
<dbReference type="CDD" id="cd07104">
    <property type="entry name" value="ALDH_BenzADH-like"/>
    <property type="match status" value="1"/>
</dbReference>
<dbReference type="FunFam" id="3.40.309.10:FF:000010">
    <property type="entry name" value="Gamma-aminobutyraldehyde dehydrogenase"/>
    <property type="match status" value="1"/>
</dbReference>
<comment type="caution">
    <text evidence="10">The sequence shown here is derived from an EMBL/GenBank/DDBJ whole genome shotgun (WGS) entry which is preliminary data.</text>
</comment>
<protein>
    <recommendedName>
        <fullName evidence="8">Salicylaldehyde dehydrogenase</fullName>
        <ecNumber evidence="7">1.2.1.65</ecNumber>
    </recommendedName>
</protein>
<gene>
    <name evidence="10" type="ORF">X474_03965</name>
</gene>
<evidence type="ECO:0000313" key="11">
    <source>
        <dbReference type="Proteomes" id="UP000032233"/>
    </source>
</evidence>
<reference evidence="10 11" key="1">
    <citation type="submission" date="2013-11" db="EMBL/GenBank/DDBJ databases">
        <title>Metagenomic analysis of a methanogenic consortium involved in long chain n-alkane degradation.</title>
        <authorList>
            <person name="Davidova I.A."/>
            <person name="Callaghan A.V."/>
            <person name="Wawrik B."/>
            <person name="Pruitt S."/>
            <person name="Marks C."/>
            <person name="Duncan K.E."/>
            <person name="Suflita J.M."/>
        </authorList>
    </citation>
    <scope>NUCLEOTIDE SEQUENCE [LARGE SCALE GENOMIC DNA]</scope>
    <source>
        <strain evidence="10 11">SPR</strain>
    </source>
</reference>
<evidence type="ECO:0000256" key="8">
    <source>
        <dbReference type="ARBA" id="ARBA00070319"/>
    </source>
</evidence>
<dbReference type="InterPro" id="IPR015590">
    <property type="entry name" value="Aldehyde_DH_dom"/>
</dbReference>
<comment type="similarity">
    <text evidence="1">Belongs to the aldehyde dehydrogenase family.</text>
</comment>
<dbReference type="InterPro" id="IPR016163">
    <property type="entry name" value="Ald_DH_C"/>
</dbReference>
<sequence>MAREYKMYIDGEWTDALDHGTYEDMDPFGGEPFARVAAGQRTDAKRAVDAAAAAFDSWSETLPAERQALFLRAAEILEKKQSDLVEVLSRETGCTFGFAMFQTSFTPGLLREAAAQVHQPQGEIIPSDLPGSFNMAIRQPVGVVAGIAPWNAPLILSLRSVCMPMAYGNTVVLKPSTESAVAGGIALAEVFHEAGFPKGVFNLVINAPGQSGALGDEFIENKKVRRINFTGSSQVGRSLAEKAGKHLKRVALELGGQNPMLVLDDADLEAAVNAAAFGAFLHQGQICMSTRRVIIHPKVSQRFMEKLLKKVSGFKVGDPKEPDTIIGPLINKEQLIRVDAGVQLAIADGGELLCGGKPQGPCYQPTIVTNVNPDSDFAWEETFGPVLSIIEAVDDDSAVAMANATDYGLTASIFTGDLQRGLRLAKRIESGIVHINDQTVHDEPQMPFGGMKDSGWGRFGGKAALEEFTELRWVSAQLTPREYPF</sequence>
<keyword evidence="4" id="KW-0520">NAD</keyword>
<dbReference type="Proteomes" id="UP000032233">
    <property type="component" value="Unassembled WGS sequence"/>
</dbReference>
<keyword evidence="3" id="KW-0560">Oxidoreductase</keyword>
<feature type="domain" description="Aldehyde dehydrogenase" evidence="9">
    <location>
        <begin position="13"/>
        <end position="474"/>
    </location>
</feature>
<dbReference type="EC" id="1.2.1.65" evidence="7"/>
<organism evidence="10 11">
    <name type="scientific">Dethiosulfatarculus sandiegensis</name>
    <dbReference type="NCBI Taxonomy" id="1429043"/>
    <lineage>
        <taxon>Bacteria</taxon>
        <taxon>Pseudomonadati</taxon>
        <taxon>Thermodesulfobacteriota</taxon>
        <taxon>Desulfarculia</taxon>
        <taxon>Desulfarculales</taxon>
        <taxon>Desulfarculaceae</taxon>
        <taxon>Dethiosulfatarculus</taxon>
    </lineage>
</organism>
<evidence type="ECO:0000256" key="2">
    <source>
        <dbReference type="ARBA" id="ARBA00022797"/>
    </source>
</evidence>
<evidence type="ECO:0000256" key="4">
    <source>
        <dbReference type="ARBA" id="ARBA00023027"/>
    </source>
</evidence>
<dbReference type="Gene3D" id="3.40.309.10">
    <property type="entry name" value="Aldehyde Dehydrogenase, Chain A, domain 2"/>
    <property type="match status" value="1"/>
</dbReference>
<keyword evidence="2" id="KW-0058">Aromatic hydrocarbons catabolism</keyword>
<dbReference type="RefSeq" id="WP_197281956.1">
    <property type="nucleotide sequence ID" value="NZ_AZAC01000003.1"/>
</dbReference>
<comment type="catalytic activity">
    <reaction evidence="6">
        <text>salicylaldehyde + NAD(+) + H2O = salicylate + NADH + 2 H(+)</text>
        <dbReference type="Rhea" id="RHEA:18537"/>
        <dbReference type="ChEBI" id="CHEBI:15377"/>
        <dbReference type="ChEBI" id="CHEBI:15378"/>
        <dbReference type="ChEBI" id="CHEBI:16008"/>
        <dbReference type="ChEBI" id="CHEBI:30762"/>
        <dbReference type="ChEBI" id="CHEBI:57540"/>
        <dbReference type="ChEBI" id="CHEBI:57945"/>
        <dbReference type="EC" id="1.2.1.65"/>
    </reaction>
</comment>
<dbReference type="EMBL" id="AZAC01000003">
    <property type="protein sequence ID" value="KIX15308.1"/>
    <property type="molecule type" value="Genomic_DNA"/>
</dbReference>
<evidence type="ECO:0000256" key="6">
    <source>
        <dbReference type="ARBA" id="ARBA00050596"/>
    </source>
</evidence>